<dbReference type="Proteomes" id="UP000000305">
    <property type="component" value="Unassembled WGS sequence"/>
</dbReference>
<dbReference type="CDD" id="cd15848">
    <property type="entry name" value="SNARE_syntaxin1-like"/>
    <property type="match status" value="1"/>
</dbReference>
<dbReference type="STRING" id="6669.E9H229"/>
<proteinExistence type="inferred from homology"/>
<keyword evidence="12" id="KW-1185">Reference proteome</keyword>
<dbReference type="FunFam" id="1.20.58.70:FF:000011">
    <property type="entry name" value="Syntaxin 4"/>
    <property type="match status" value="1"/>
</dbReference>
<dbReference type="InterPro" id="IPR010989">
    <property type="entry name" value="SNARE"/>
</dbReference>
<keyword evidence="6 9" id="KW-1133">Transmembrane helix</keyword>
<protein>
    <submittedName>
        <fullName evidence="11">Syntaxin</fullName>
    </submittedName>
</protein>
<dbReference type="GO" id="GO:0012505">
    <property type="term" value="C:endomembrane system"/>
    <property type="evidence" value="ECO:0000318"/>
    <property type="project" value="GO_Central"/>
</dbReference>
<dbReference type="GO" id="GO:0048278">
    <property type="term" value="P:vesicle docking"/>
    <property type="evidence" value="ECO:0000318"/>
    <property type="project" value="GO_Central"/>
</dbReference>
<dbReference type="AlphaFoldDB" id="E9H229"/>
<comment type="subcellular location">
    <subcellularLocation>
        <location evidence="1">Membrane</location>
        <topology evidence="1">Single-pass type IV membrane protein</topology>
    </subcellularLocation>
</comment>
<dbReference type="OrthoDB" id="10255013at2759"/>
<organism evidence="11 12">
    <name type="scientific">Daphnia pulex</name>
    <name type="common">Water flea</name>
    <dbReference type="NCBI Taxonomy" id="6669"/>
    <lineage>
        <taxon>Eukaryota</taxon>
        <taxon>Metazoa</taxon>
        <taxon>Ecdysozoa</taxon>
        <taxon>Arthropoda</taxon>
        <taxon>Crustacea</taxon>
        <taxon>Branchiopoda</taxon>
        <taxon>Diplostraca</taxon>
        <taxon>Cladocera</taxon>
        <taxon>Anomopoda</taxon>
        <taxon>Daphniidae</taxon>
        <taxon>Daphnia</taxon>
    </lineage>
</organism>
<sequence>MTKDRLCDLQAASKRQDDASEDDECSNEGALDFGYQLLMECENENSEYLNDFLADANSVREDIEWLKETIQKVKMKHSTILSEPVISDATRNDLDDLINSIKKMAKKIQDKLKYFKIEVQRARKENPTSAEPRIREMQHETLTRNFVEVMIECNVIQEEHRQRCKDRFKRQLEITGHSTTDDQLEEMLEQNNPAIFTQEIDCETAQARKLLVDIEDRHRDLLKLEQSIFELNSMFVDMAILVDNQGDMINRIAFNVENAVDFVEKAIKHTKKALVHQKRLRWNRIIIVSIVVIILIIIIGSVVGSLKK</sequence>
<evidence type="ECO:0000256" key="6">
    <source>
        <dbReference type="ARBA" id="ARBA00022989"/>
    </source>
</evidence>
<dbReference type="GO" id="GO:0006906">
    <property type="term" value="P:vesicle fusion"/>
    <property type="evidence" value="ECO:0000318"/>
    <property type="project" value="GO_Central"/>
</dbReference>
<feature type="domain" description="T-SNARE coiled-coil homology" evidence="10">
    <location>
        <begin position="211"/>
        <end position="273"/>
    </location>
</feature>
<comment type="similarity">
    <text evidence="2 8">Belongs to the syntaxin family.</text>
</comment>
<dbReference type="GO" id="GO:0000149">
    <property type="term" value="F:SNARE binding"/>
    <property type="evidence" value="ECO:0000318"/>
    <property type="project" value="GO_Central"/>
</dbReference>
<dbReference type="GO" id="GO:0005886">
    <property type="term" value="C:plasma membrane"/>
    <property type="evidence" value="ECO:0000318"/>
    <property type="project" value="GO_Central"/>
</dbReference>
<evidence type="ECO:0000256" key="7">
    <source>
        <dbReference type="ARBA" id="ARBA00023136"/>
    </source>
</evidence>
<dbReference type="InterPro" id="IPR006011">
    <property type="entry name" value="Syntaxin_N"/>
</dbReference>
<dbReference type="InterPro" id="IPR000727">
    <property type="entry name" value="T_SNARE_dom"/>
</dbReference>
<evidence type="ECO:0000256" key="4">
    <source>
        <dbReference type="ARBA" id="ARBA00022692"/>
    </source>
</evidence>
<gene>
    <name evidence="11" type="ORF">DAPPUDRAFT_442636</name>
</gene>
<evidence type="ECO:0000256" key="3">
    <source>
        <dbReference type="ARBA" id="ARBA00022448"/>
    </source>
</evidence>
<reference evidence="11 12" key="1">
    <citation type="journal article" date="2011" name="Science">
        <title>The ecoresponsive genome of Daphnia pulex.</title>
        <authorList>
            <person name="Colbourne J.K."/>
            <person name="Pfrender M.E."/>
            <person name="Gilbert D."/>
            <person name="Thomas W.K."/>
            <person name="Tucker A."/>
            <person name="Oakley T.H."/>
            <person name="Tokishita S."/>
            <person name="Aerts A."/>
            <person name="Arnold G.J."/>
            <person name="Basu M.K."/>
            <person name="Bauer D.J."/>
            <person name="Caceres C.E."/>
            <person name="Carmel L."/>
            <person name="Casola C."/>
            <person name="Choi J.H."/>
            <person name="Detter J.C."/>
            <person name="Dong Q."/>
            <person name="Dusheyko S."/>
            <person name="Eads B.D."/>
            <person name="Frohlich T."/>
            <person name="Geiler-Samerotte K.A."/>
            <person name="Gerlach D."/>
            <person name="Hatcher P."/>
            <person name="Jogdeo S."/>
            <person name="Krijgsveld J."/>
            <person name="Kriventseva E.V."/>
            <person name="Kultz D."/>
            <person name="Laforsch C."/>
            <person name="Lindquist E."/>
            <person name="Lopez J."/>
            <person name="Manak J.R."/>
            <person name="Muller J."/>
            <person name="Pangilinan J."/>
            <person name="Patwardhan R.P."/>
            <person name="Pitluck S."/>
            <person name="Pritham E.J."/>
            <person name="Rechtsteiner A."/>
            <person name="Rho M."/>
            <person name="Rogozin I.B."/>
            <person name="Sakarya O."/>
            <person name="Salamov A."/>
            <person name="Schaack S."/>
            <person name="Shapiro H."/>
            <person name="Shiga Y."/>
            <person name="Skalitzky C."/>
            <person name="Smith Z."/>
            <person name="Souvorov A."/>
            <person name="Sung W."/>
            <person name="Tang Z."/>
            <person name="Tsuchiya D."/>
            <person name="Tu H."/>
            <person name="Vos H."/>
            <person name="Wang M."/>
            <person name="Wolf Y.I."/>
            <person name="Yamagata H."/>
            <person name="Yamada T."/>
            <person name="Ye Y."/>
            <person name="Shaw J.R."/>
            <person name="Andrews J."/>
            <person name="Crease T.J."/>
            <person name="Tang H."/>
            <person name="Lucas S.M."/>
            <person name="Robertson H.M."/>
            <person name="Bork P."/>
            <person name="Koonin E.V."/>
            <person name="Zdobnov E.M."/>
            <person name="Grigoriev I.V."/>
            <person name="Lynch M."/>
            <person name="Boore J.L."/>
        </authorList>
    </citation>
    <scope>NUCLEOTIDE SEQUENCE [LARGE SCALE GENOMIC DNA]</scope>
</reference>
<dbReference type="PANTHER" id="PTHR19957">
    <property type="entry name" value="SYNTAXIN"/>
    <property type="match status" value="1"/>
</dbReference>
<dbReference type="GO" id="GO:0031201">
    <property type="term" value="C:SNARE complex"/>
    <property type="evidence" value="ECO:0000318"/>
    <property type="project" value="GO_Central"/>
</dbReference>
<dbReference type="CDD" id="cd00179">
    <property type="entry name" value="SynN"/>
    <property type="match status" value="1"/>
</dbReference>
<evidence type="ECO:0000256" key="1">
    <source>
        <dbReference type="ARBA" id="ARBA00004211"/>
    </source>
</evidence>
<evidence type="ECO:0000313" key="11">
    <source>
        <dbReference type="EMBL" id="EFX74092.1"/>
    </source>
</evidence>
<dbReference type="SMART" id="SM00397">
    <property type="entry name" value="t_SNARE"/>
    <property type="match status" value="1"/>
</dbReference>
<accession>E9H229</accession>
<dbReference type="InterPro" id="IPR045242">
    <property type="entry name" value="Syntaxin"/>
</dbReference>
<dbReference type="GO" id="GO:0006886">
    <property type="term" value="P:intracellular protein transport"/>
    <property type="evidence" value="ECO:0000318"/>
    <property type="project" value="GO_Central"/>
</dbReference>
<evidence type="ECO:0000313" key="12">
    <source>
        <dbReference type="Proteomes" id="UP000000305"/>
    </source>
</evidence>
<feature type="transmembrane region" description="Helical" evidence="9">
    <location>
        <begin position="285"/>
        <end position="306"/>
    </location>
</feature>
<dbReference type="KEGG" id="dpx:DAPPUDRAFT_442636"/>
<keyword evidence="7 9" id="KW-0472">Membrane</keyword>
<dbReference type="GO" id="GO:0006887">
    <property type="term" value="P:exocytosis"/>
    <property type="evidence" value="ECO:0000318"/>
    <property type="project" value="GO_Central"/>
</dbReference>
<name>E9H229_DAPPU</name>
<dbReference type="Gene3D" id="1.20.5.110">
    <property type="match status" value="1"/>
</dbReference>
<evidence type="ECO:0000256" key="9">
    <source>
        <dbReference type="SAM" id="Phobius"/>
    </source>
</evidence>
<dbReference type="SMART" id="SM00503">
    <property type="entry name" value="SynN"/>
    <property type="match status" value="1"/>
</dbReference>
<dbReference type="InParanoid" id="E9H229"/>
<dbReference type="EMBL" id="GL732585">
    <property type="protein sequence ID" value="EFX74092.1"/>
    <property type="molecule type" value="Genomic_DNA"/>
</dbReference>
<evidence type="ECO:0000256" key="5">
    <source>
        <dbReference type="ARBA" id="ARBA00022775"/>
    </source>
</evidence>
<dbReference type="eggNOG" id="KOG0810">
    <property type="taxonomic scope" value="Eukaryota"/>
</dbReference>
<dbReference type="PANTHER" id="PTHR19957:SF424">
    <property type="entry name" value="SYNTAXIN-1A"/>
    <property type="match status" value="1"/>
</dbReference>
<dbReference type="Pfam" id="PF00804">
    <property type="entry name" value="Syntaxin"/>
    <property type="match status" value="1"/>
</dbReference>
<dbReference type="Gene3D" id="1.20.58.70">
    <property type="match status" value="1"/>
</dbReference>
<dbReference type="InterPro" id="IPR006012">
    <property type="entry name" value="Syntaxin/epimorphin_CS"/>
</dbReference>
<evidence type="ECO:0000256" key="2">
    <source>
        <dbReference type="ARBA" id="ARBA00009063"/>
    </source>
</evidence>
<evidence type="ECO:0000256" key="8">
    <source>
        <dbReference type="RuleBase" id="RU003858"/>
    </source>
</evidence>
<dbReference type="SUPFAM" id="SSF47661">
    <property type="entry name" value="t-snare proteins"/>
    <property type="match status" value="1"/>
</dbReference>
<dbReference type="PROSITE" id="PS50192">
    <property type="entry name" value="T_SNARE"/>
    <property type="match status" value="1"/>
</dbReference>
<dbReference type="GO" id="GO:0005484">
    <property type="term" value="F:SNAP receptor activity"/>
    <property type="evidence" value="ECO:0000318"/>
    <property type="project" value="GO_Central"/>
</dbReference>
<dbReference type="HOGENOM" id="CLU_042423_2_2_1"/>
<evidence type="ECO:0000259" key="10">
    <source>
        <dbReference type="PROSITE" id="PS50192"/>
    </source>
</evidence>
<dbReference type="Pfam" id="PF05739">
    <property type="entry name" value="SNARE"/>
    <property type="match status" value="1"/>
</dbReference>
<keyword evidence="4 9" id="KW-0812">Transmembrane</keyword>
<keyword evidence="5" id="KW-0532">Neurotransmitter transport</keyword>
<dbReference type="GO" id="GO:0006836">
    <property type="term" value="P:neurotransmitter transport"/>
    <property type="evidence" value="ECO:0007669"/>
    <property type="project" value="UniProtKB-KW"/>
</dbReference>
<dbReference type="PROSITE" id="PS00914">
    <property type="entry name" value="SYNTAXIN"/>
    <property type="match status" value="1"/>
</dbReference>
<keyword evidence="3" id="KW-0813">Transport</keyword>